<name>A0ABV6Z019_UNCC1</name>
<dbReference type="Proteomes" id="UP001594351">
    <property type="component" value="Unassembled WGS sequence"/>
</dbReference>
<dbReference type="Gene3D" id="3.40.50.880">
    <property type="match status" value="1"/>
</dbReference>
<comment type="similarity">
    <text evidence="1">Belongs to the peptidase S51 family.</text>
</comment>
<dbReference type="Pfam" id="PF03575">
    <property type="entry name" value="Peptidase_S51"/>
    <property type="match status" value="1"/>
</dbReference>
<evidence type="ECO:0000256" key="1">
    <source>
        <dbReference type="ARBA" id="ARBA00006534"/>
    </source>
</evidence>
<evidence type="ECO:0000256" key="3">
    <source>
        <dbReference type="ARBA" id="ARBA00022801"/>
    </source>
</evidence>
<protein>
    <submittedName>
        <fullName evidence="5">Type 1 glutamine amidotransferase-like domain-containing protein</fullName>
    </submittedName>
</protein>
<dbReference type="InterPro" id="IPR005320">
    <property type="entry name" value="Peptidase_S51"/>
</dbReference>
<evidence type="ECO:0000256" key="4">
    <source>
        <dbReference type="ARBA" id="ARBA00022825"/>
    </source>
</evidence>
<dbReference type="InterPro" id="IPR029062">
    <property type="entry name" value="Class_I_gatase-like"/>
</dbReference>
<reference evidence="5 6" key="1">
    <citation type="submission" date="2024-09" db="EMBL/GenBank/DDBJ databases">
        <title>Laminarin stimulates single cell rates of sulfate reduction while oxygen inhibits transcriptomic activity in coastal marine sediment.</title>
        <authorList>
            <person name="Lindsay M."/>
            <person name="Orcutt B."/>
            <person name="Emerson D."/>
            <person name="Stepanauskas R."/>
            <person name="D'Angelo T."/>
        </authorList>
    </citation>
    <scope>NUCLEOTIDE SEQUENCE [LARGE SCALE GENOMIC DNA]</scope>
    <source>
        <strain evidence="5">SAG AM-311-K15</strain>
    </source>
</reference>
<keyword evidence="2" id="KW-0645">Protease</keyword>
<keyword evidence="3" id="KW-0378">Hydrolase</keyword>
<accession>A0ABV6Z019</accession>
<evidence type="ECO:0000256" key="2">
    <source>
        <dbReference type="ARBA" id="ARBA00022670"/>
    </source>
</evidence>
<dbReference type="EMBL" id="JBHPBY010000214">
    <property type="protein sequence ID" value="MFC1851671.1"/>
    <property type="molecule type" value="Genomic_DNA"/>
</dbReference>
<comment type="caution">
    <text evidence="5">The sequence shown here is derived from an EMBL/GenBank/DDBJ whole genome shotgun (WGS) entry which is preliminary data.</text>
</comment>
<gene>
    <name evidence="5" type="ORF">ACFL27_15885</name>
</gene>
<proteinExistence type="inferred from homology"/>
<keyword evidence="6" id="KW-1185">Reference proteome</keyword>
<dbReference type="SUPFAM" id="SSF52317">
    <property type="entry name" value="Class I glutamine amidotransferase-like"/>
    <property type="match status" value="1"/>
</dbReference>
<evidence type="ECO:0000313" key="5">
    <source>
        <dbReference type="EMBL" id="MFC1851671.1"/>
    </source>
</evidence>
<keyword evidence="4" id="KW-0720">Serine protease</keyword>
<organism evidence="5 6">
    <name type="scientific">candidate division CSSED10-310 bacterium</name>
    <dbReference type="NCBI Taxonomy" id="2855610"/>
    <lineage>
        <taxon>Bacteria</taxon>
        <taxon>Bacteria division CSSED10-310</taxon>
    </lineage>
</organism>
<sequence length="482" mass="57268">MPKNEPDYTRPFRHKERGWIFLNGNVRHEDDLIQMFRRHILKPNHTNPSINKSRKVLLITAAFDRTMEHRDRHLIALFERLNIDAQWHHDLPHNIQNLSVYTMFSDFQEKEPWLYRRYTEKQDQIKTVKRDYHYKVFGYVKHFNELRKYLENCYPGLSLFDFFYSSKITDNPNFFLINFTRSKAEKHLKLLKKLHGSASDMARCEEIRRIIDHLVYLDDEIFSLCFEIERYFLQKSGVAQSQLYQEQRADLQNRIVKSASIFIFGGRVFVLVNRLRFYQLATYFESALAQGTNIYGISAGSICQTYRFSLSFDRANSAGYVFAADFGLGLIKGMRIFPHANDINYIAHATQDELTFFVLRHREKVAIGLREMSVLLCEVYRDPVDQKLYKRFSSVGEHPVMVFGERGERVDLHYLDEIFMEGSKFYSGIVQVARRRDVLELEKRWRHDRRLKRVQSYLENDLKTDPESDHIVHSDNPDNTIP</sequence>
<evidence type="ECO:0000313" key="6">
    <source>
        <dbReference type="Proteomes" id="UP001594351"/>
    </source>
</evidence>